<keyword evidence="2" id="KW-1185">Reference proteome</keyword>
<dbReference type="AlphaFoldDB" id="A0A5C6CHL5"/>
<comment type="caution">
    <text evidence="1">The sequence shown here is derived from an EMBL/GenBank/DDBJ whole genome shotgun (WGS) entry which is preliminary data.</text>
</comment>
<sequence>MSFGGELVVPFSNMGLVCFVLGNVLAVHDGNSSDKFLFAILTQGSSKVRETLFAATPGYGVIPLWGRDCLSLRRIG</sequence>
<accession>A0A5C6CHL5</accession>
<gene>
    <name evidence="1" type="ORF">Pla144_38670</name>
</gene>
<evidence type="ECO:0000313" key="2">
    <source>
        <dbReference type="Proteomes" id="UP000318437"/>
    </source>
</evidence>
<reference evidence="1 2" key="1">
    <citation type="submission" date="2019-02" db="EMBL/GenBank/DDBJ databases">
        <title>Deep-cultivation of Planctomycetes and their phenomic and genomic characterization uncovers novel biology.</title>
        <authorList>
            <person name="Wiegand S."/>
            <person name="Jogler M."/>
            <person name="Boedeker C."/>
            <person name="Pinto D."/>
            <person name="Vollmers J."/>
            <person name="Rivas-Marin E."/>
            <person name="Kohn T."/>
            <person name="Peeters S.H."/>
            <person name="Heuer A."/>
            <person name="Rast P."/>
            <person name="Oberbeckmann S."/>
            <person name="Bunk B."/>
            <person name="Jeske O."/>
            <person name="Meyerdierks A."/>
            <person name="Storesund J.E."/>
            <person name="Kallscheuer N."/>
            <person name="Luecker S."/>
            <person name="Lage O.M."/>
            <person name="Pohl T."/>
            <person name="Merkel B.J."/>
            <person name="Hornburger P."/>
            <person name="Mueller R.-W."/>
            <person name="Bruemmer F."/>
            <person name="Labrenz M."/>
            <person name="Spormann A.M."/>
            <person name="Op Den Camp H."/>
            <person name="Overmann J."/>
            <person name="Amann R."/>
            <person name="Jetten M.S.M."/>
            <person name="Mascher T."/>
            <person name="Medema M.H."/>
            <person name="Devos D.P."/>
            <person name="Kaster A.-K."/>
            <person name="Ovreas L."/>
            <person name="Rohde M."/>
            <person name="Galperin M.Y."/>
            <person name="Jogler C."/>
        </authorList>
    </citation>
    <scope>NUCLEOTIDE SEQUENCE [LARGE SCALE GENOMIC DNA]</scope>
    <source>
        <strain evidence="1 2">Pla144</strain>
    </source>
</reference>
<proteinExistence type="predicted"/>
<dbReference type="Proteomes" id="UP000318437">
    <property type="component" value="Unassembled WGS sequence"/>
</dbReference>
<name>A0A5C6CHL5_9BACT</name>
<dbReference type="EMBL" id="SJPS01000006">
    <property type="protein sequence ID" value="TWU23692.1"/>
    <property type="molecule type" value="Genomic_DNA"/>
</dbReference>
<protein>
    <submittedName>
        <fullName evidence="1">Uncharacterized protein</fullName>
    </submittedName>
</protein>
<organism evidence="1 2">
    <name type="scientific">Bythopirellula polymerisocia</name>
    <dbReference type="NCBI Taxonomy" id="2528003"/>
    <lineage>
        <taxon>Bacteria</taxon>
        <taxon>Pseudomonadati</taxon>
        <taxon>Planctomycetota</taxon>
        <taxon>Planctomycetia</taxon>
        <taxon>Pirellulales</taxon>
        <taxon>Lacipirellulaceae</taxon>
        <taxon>Bythopirellula</taxon>
    </lineage>
</organism>
<evidence type="ECO:0000313" key="1">
    <source>
        <dbReference type="EMBL" id="TWU23692.1"/>
    </source>
</evidence>